<accession>A0ABU2A747</accession>
<dbReference type="Proteomes" id="UP001180825">
    <property type="component" value="Unassembled WGS sequence"/>
</dbReference>
<evidence type="ECO:0000313" key="1">
    <source>
        <dbReference type="EMBL" id="MDR7332986.1"/>
    </source>
</evidence>
<evidence type="ECO:0000313" key="2">
    <source>
        <dbReference type="Proteomes" id="UP001180825"/>
    </source>
</evidence>
<comment type="caution">
    <text evidence="1">The sequence shown here is derived from an EMBL/GenBank/DDBJ whole genome shotgun (WGS) entry which is preliminary data.</text>
</comment>
<proteinExistence type="predicted"/>
<keyword evidence="2" id="KW-1185">Reference proteome</keyword>
<dbReference type="EMBL" id="JAVDXV010000003">
    <property type="protein sequence ID" value="MDR7332986.1"/>
    <property type="molecule type" value="Genomic_DNA"/>
</dbReference>
<reference evidence="1 2" key="1">
    <citation type="submission" date="2023-07" db="EMBL/GenBank/DDBJ databases">
        <title>Sorghum-associated microbial communities from plants grown in Nebraska, USA.</title>
        <authorList>
            <person name="Schachtman D."/>
        </authorList>
    </citation>
    <scope>NUCLEOTIDE SEQUENCE [LARGE SCALE GENOMIC DNA]</scope>
    <source>
        <strain evidence="1 2">BE316</strain>
    </source>
</reference>
<gene>
    <name evidence="1" type="ORF">J2X21_002119</name>
</gene>
<sequence>MTICRRCMPMCGSTAAPLLQATYATGWAPDQQQLKSTTTRGREFGNFESLTADPEATAQSLQQAARLLAGRVAQDLQR</sequence>
<protein>
    <submittedName>
        <fullName evidence="1">Uncharacterized protein</fullName>
    </submittedName>
</protein>
<organism evidence="1 2">
    <name type="scientific">Roseateles asaccharophilus</name>
    <dbReference type="NCBI Taxonomy" id="582607"/>
    <lineage>
        <taxon>Bacteria</taxon>
        <taxon>Pseudomonadati</taxon>
        <taxon>Pseudomonadota</taxon>
        <taxon>Betaproteobacteria</taxon>
        <taxon>Burkholderiales</taxon>
        <taxon>Sphaerotilaceae</taxon>
        <taxon>Roseateles</taxon>
    </lineage>
</organism>
<dbReference type="RefSeq" id="WP_310328188.1">
    <property type="nucleotide sequence ID" value="NZ_JAVDXV010000003.1"/>
</dbReference>
<name>A0ABU2A747_9BURK</name>